<dbReference type="Proteomes" id="UP001344447">
    <property type="component" value="Unassembled WGS sequence"/>
</dbReference>
<accession>A0AAN7YVL2</accession>
<gene>
    <name evidence="1" type="ORF">RB653_001708</name>
</gene>
<organism evidence="1 2">
    <name type="scientific">Dictyostelium firmibasis</name>
    <dbReference type="NCBI Taxonomy" id="79012"/>
    <lineage>
        <taxon>Eukaryota</taxon>
        <taxon>Amoebozoa</taxon>
        <taxon>Evosea</taxon>
        <taxon>Eumycetozoa</taxon>
        <taxon>Dictyostelia</taxon>
        <taxon>Dictyosteliales</taxon>
        <taxon>Dictyosteliaceae</taxon>
        <taxon>Dictyostelium</taxon>
    </lineage>
</organism>
<keyword evidence="2" id="KW-1185">Reference proteome</keyword>
<dbReference type="EMBL" id="JAVFKY010000002">
    <property type="protein sequence ID" value="KAK5581671.1"/>
    <property type="molecule type" value="Genomic_DNA"/>
</dbReference>
<dbReference type="AlphaFoldDB" id="A0AAN7YVL2"/>
<comment type="caution">
    <text evidence="1">The sequence shown here is derived from an EMBL/GenBank/DDBJ whole genome shotgun (WGS) entry which is preliminary data.</text>
</comment>
<evidence type="ECO:0000313" key="2">
    <source>
        <dbReference type="Proteomes" id="UP001344447"/>
    </source>
</evidence>
<reference evidence="1 2" key="1">
    <citation type="submission" date="2023-11" db="EMBL/GenBank/DDBJ databases">
        <title>Dfirmibasis_genome.</title>
        <authorList>
            <person name="Edelbroek B."/>
            <person name="Kjellin J."/>
            <person name="Jerlstrom-Hultqvist J."/>
            <person name="Soderbom F."/>
        </authorList>
    </citation>
    <scope>NUCLEOTIDE SEQUENCE [LARGE SCALE GENOMIC DNA]</scope>
    <source>
        <strain evidence="1 2">TNS-C-14</strain>
    </source>
</reference>
<sequence length="32" mass="3856">MSSNLSLYLKWFFFTSPPHSTKKSNKRFKSFL</sequence>
<name>A0AAN7YVL2_9MYCE</name>
<evidence type="ECO:0000313" key="1">
    <source>
        <dbReference type="EMBL" id="KAK5581671.1"/>
    </source>
</evidence>
<protein>
    <submittedName>
        <fullName evidence="1">Uncharacterized protein</fullName>
    </submittedName>
</protein>
<proteinExistence type="predicted"/>